<evidence type="ECO:0000259" key="2">
    <source>
        <dbReference type="Pfam" id="PF17884"/>
    </source>
</evidence>
<sequence length="266" mass="31205">MNGLISIVERIENKKTRNGVFQEAFNIYKEKKDDILNIIGKLIEGVPISKEELELGIKTLVIDPQYFFTKKIVIMTPIGFYLLRGYSPEEVYSVPGTILLEGEELFLNSIVMDYHEYLFGYLLENITGGDTALFTPCSKVKPYRDSFMYRKIEAIINKYGVDVWRFVVSEPLVIVPRFFDIYYPAAHYDYPPEKLTENEIEIYVRLLRKALGILMNKFEKFIYTLPKKHRAIFEEAIKDLELNIHYNPYNVYYFPKLKNLLVSMAI</sequence>
<evidence type="ECO:0000313" key="3">
    <source>
        <dbReference type="EMBL" id="ALU12421.1"/>
    </source>
</evidence>
<dbReference type="STRING" id="940295.EYM_03555"/>
<protein>
    <recommendedName>
        <fullName evidence="2">DUF5591 domain-containing protein</fullName>
    </recommendedName>
</protein>
<dbReference type="SUPFAM" id="SSF52141">
    <property type="entry name" value="Uracil-DNA glycosylase-like"/>
    <property type="match status" value="1"/>
</dbReference>
<dbReference type="Gene3D" id="3.40.50.10630">
    <property type="entry name" value="Uracil-DNA glycosylase-like"/>
    <property type="match status" value="1"/>
</dbReference>
<dbReference type="RefSeq" id="WP_075049687.1">
    <property type="nucleotide sequence ID" value="NZ_CP006867.1"/>
</dbReference>
<accession>A0A0U3F4F3</accession>
<dbReference type="OrthoDB" id="15211at2157"/>
<dbReference type="KEGG" id="iis:EYM_03555"/>
<feature type="domain" description="DUF5591" evidence="2">
    <location>
        <begin position="130"/>
        <end position="246"/>
    </location>
</feature>
<gene>
    <name evidence="3" type="ORF">EYM_03555</name>
</gene>
<dbReference type="AlphaFoldDB" id="A0A0U3F4F3"/>
<dbReference type="InterPro" id="IPR040777">
    <property type="entry name" value="DUF5591"/>
</dbReference>
<proteinExistence type="predicted"/>
<dbReference type="GeneID" id="30680104"/>
<dbReference type="Proteomes" id="UP000060778">
    <property type="component" value="Chromosome"/>
</dbReference>
<dbReference type="EMBL" id="CP006867">
    <property type="protein sequence ID" value="ALU12421.1"/>
    <property type="molecule type" value="Genomic_DNA"/>
</dbReference>
<name>A0A0U3F4F3_9CREN</name>
<organism evidence="3 4">
    <name type="scientific">Ignicoccus islandicus DSM 13165</name>
    <dbReference type="NCBI Taxonomy" id="940295"/>
    <lineage>
        <taxon>Archaea</taxon>
        <taxon>Thermoproteota</taxon>
        <taxon>Thermoprotei</taxon>
        <taxon>Desulfurococcales</taxon>
        <taxon>Desulfurococcaceae</taxon>
        <taxon>Ignicoccus</taxon>
    </lineage>
</organism>
<keyword evidence="1" id="KW-0819">tRNA processing</keyword>
<dbReference type="Pfam" id="PF17884">
    <property type="entry name" value="DUF5591"/>
    <property type="match status" value="1"/>
</dbReference>
<reference evidence="3 4" key="1">
    <citation type="submission" date="2013-11" db="EMBL/GenBank/DDBJ databases">
        <title>Comparative genomics of Ignicoccus.</title>
        <authorList>
            <person name="Podar M."/>
        </authorList>
    </citation>
    <scope>NUCLEOTIDE SEQUENCE [LARGE SCALE GENOMIC DNA]</scope>
    <source>
        <strain evidence="3 4">DSM 13165</strain>
    </source>
</reference>
<keyword evidence="4" id="KW-1185">Reference proteome</keyword>
<evidence type="ECO:0000256" key="1">
    <source>
        <dbReference type="ARBA" id="ARBA00022694"/>
    </source>
</evidence>
<evidence type="ECO:0000313" key="4">
    <source>
        <dbReference type="Proteomes" id="UP000060778"/>
    </source>
</evidence>
<dbReference type="InterPro" id="IPR036895">
    <property type="entry name" value="Uracil-DNA_glycosylase-like_sf"/>
</dbReference>
<dbReference type="GO" id="GO:0008033">
    <property type="term" value="P:tRNA processing"/>
    <property type="evidence" value="ECO:0007669"/>
    <property type="project" value="UniProtKB-KW"/>
</dbReference>